<sequence>MLSLSTSVVRQLVVLIPIAYLLSLTGDINAVWWSYPLAELVAAALCAYFLYSLYKRVINQLPDDTIEEVIVTEPVILKK</sequence>
<keyword evidence="1" id="KW-1133">Transmembrane helix</keyword>
<keyword evidence="1" id="KW-0472">Membrane</keyword>
<feature type="transmembrane region" description="Helical" evidence="1">
    <location>
        <begin position="32"/>
        <end position="51"/>
    </location>
</feature>
<reference evidence="3" key="1">
    <citation type="journal article" date="2019" name="Int. J. Syst. Evol. Microbiol.">
        <title>The Global Catalogue of Microorganisms (GCM) 10K type strain sequencing project: providing services to taxonomists for standard genome sequencing and annotation.</title>
        <authorList>
            <consortium name="The Broad Institute Genomics Platform"/>
            <consortium name="The Broad Institute Genome Sequencing Center for Infectious Disease"/>
            <person name="Wu L."/>
            <person name="Ma J."/>
        </authorList>
    </citation>
    <scope>NUCLEOTIDE SEQUENCE [LARGE SCALE GENOMIC DNA]</scope>
    <source>
        <strain evidence="3">JCM 12662</strain>
    </source>
</reference>
<protein>
    <submittedName>
        <fullName evidence="2">Uncharacterized protein</fullName>
    </submittedName>
</protein>
<name>A0ABP3HHW1_9LACT</name>
<feature type="transmembrane region" description="Helical" evidence="1">
    <location>
        <begin position="7"/>
        <end position="26"/>
    </location>
</feature>
<organism evidence="2 3">
    <name type="scientific">Alkalibacterium iburiense</name>
    <dbReference type="NCBI Taxonomy" id="290589"/>
    <lineage>
        <taxon>Bacteria</taxon>
        <taxon>Bacillati</taxon>
        <taxon>Bacillota</taxon>
        <taxon>Bacilli</taxon>
        <taxon>Lactobacillales</taxon>
        <taxon>Carnobacteriaceae</taxon>
        <taxon>Alkalibacterium</taxon>
    </lineage>
</organism>
<evidence type="ECO:0000256" key="1">
    <source>
        <dbReference type="SAM" id="Phobius"/>
    </source>
</evidence>
<dbReference type="RefSeq" id="WP_343756665.1">
    <property type="nucleotide sequence ID" value="NZ_BAAACW010000148.1"/>
</dbReference>
<proteinExistence type="predicted"/>
<dbReference type="Proteomes" id="UP001501166">
    <property type="component" value="Unassembled WGS sequence"/>
</dbReference>
<keyword evidence="3" id="KW-1185">Reference proteome</keyword>
<evidence type="ECO:0000313" key="3">
    <source>
        <dbReference type="Proteomes" id="UP001501166"/>
    </source>
</evidence>
<keyword evidence="1" id="KW-0812">Transmembrane</keyword>
<comment type="caution">
    <text evidence="2">The sequence shown here is derived from an EMBL/GenBank/DDBJ whole genome shotgun (WGS) entry which is preliminary data.</text>
</comment>
<accession>A0ABP3HHW1</accession>
<gene>
    <name evidence="2" type="ORF">GCM10008932_22350</name>
</gene>
<evidence type="ECO:0000313" key="2">
    <source>
        <dbReference type="EMBL" id="GAA0370358.1"/>
    </source>
</evidence>
<dbReference type="EMBL" id="BAAACW010000148">
    <property type="protein sequence ID" value="GAA0370358.1"/>
    <property type="molecule type" value="Genomic_DNA"/>
</dbReference>